<name>A0A3A2Z2G4_9EURO</name>
<reference evidence="3" key="1">
    <citation type="submission" date="2017-02" db="EMBL/GenBank/DDBJ databases">
        <authorList>
            <person name="Tafer H."/>
            <person name="Lopandic K."/>
        </authorList>
    </citation>
    <scope>NUCLEOTIDE SEQUENCE [LARGE SCALE GENOMIC DNA]</scope>
    <source>
        <strain evidence="3">CBS 366.77</strain>
    </source>
</reference>
<sequence>MSSSGYVKSASQEQIAGADNGRSNACFSNTPYAHFSSLSGSAAFNSCTRWQVRSVKKSRSPTTDPDL</sequence>
<feature type="compositionally biased region" description="Polar residues" evidence="1">
    <location>
        <begin position="1"/>
        <end position="14"/>
    </location>
</feature>
<evidence type="ECO:0000313" key="3">
    <source>
        <dbReference type="Proteomes" id="UP000266188"/>
    </source>
</evidence>
<comment type="caution">
    <text evidence="2">The sequence shown here is derived from an EMBL/GenBank/DDBJ whole genome shotgun (WGS) entry which is preliminary data.</text>
</comment>
<accession>A0A3A2Z2G4</accession>
<feature type="region of interest" description="Disordered" evidence="1">
    <location>
        <begin position="1"/>
        <end position="21"/>
    </location>
</feature>
<evidence type="ECO:0000313" key="2">
    <source>
        <dbReference type="EMBL" id="RJE16960.1"/>
    </source>
</evidence>
<dbReference type="AlphaFoldDB" id="A0A3A2Z2G4"/>
<evidence type="ECO:0000256" key="1">
    <source>
        <dbReference type="SAM" id="MobiDB-lite"/>
    </source>
</evidence>
<feature type="non-terminal residue" evidence="2">
    <location>
        <position position="67"/>
    </location>
</feature>
<proteinExistence type="predicted"/>
<dbReference type="EMBL" id="MVGC01002042">
    <property type="protein sequence ID" value="RJE16960.1"/>
    <property type="molecule type" value="Genomic_DNA"/>
</dbReference>
<keyword evidence="3" id="KW-1185">Reference proteome</keyword>
<dbReference type="Proteomes" id="UP000266188">
    <property type="component" value="Unassembled WGS sequence"/>
</dbReference>
<organism evidence="2 3">
    <name type="scientific">Aspergillus sclerotialis</name>
    <dbReference type="NCBI Taxonomy" id="2070753"/>
    <lineage>
        <taxon>Eukaryota</taxon>
        <taxon>Fungi</taxon>
        <taxon>Dikarya</taxon>
        <taxon>Ascomycota</taxon>
        <taxon>Pezizomycotina</taxon>
        <taxon>Eurotiomycetes</taxon>
        <taxon>Eurotiomycetidae</taxon>
        <taxon>Eurotiales</taxon>
        <taxon>Aspergillaceae</taxon>
        <taxon>Aspergillus</taxon>
        <taxon>Aspergillus subgen. Polypaecilum</taxon>
    </lineage>
</organism>
<protein>
    <submittedName>
        <fullName evidence="2">Uncharacterized protein</fullName>
    </submittedName>
</protein>
<gene>
    <name evidence="2" type="ORF">PHISCL_10703</name>
</gene>